<feature type="coiled-coil region" evidence="1">
    <location>
        <begin position="98"/>
        <end position="156"/>
    </location>
</feature>
<organism evidence="3 4">
    <name type="scientific">Athelia psychrophila</name>
    <dbReference type="NCBI Taxonomy" id="1759441"/>
    <lineage>
        <taxon>Eukaryota</taxon>
        <taxon>Fungi</taxon>
        <taxon>Dikarya</taxon>
        <taxon>Basidiomycota</taxon>
        <taxon>Agaricomycotina</taxon>
        <taxon>Agaricomycetes</taxon>
        <taxon>Agaricomycetidae</taxon>
        <taxon>Atheliales</taxon>
        <taxon>Atheliaceae</taxon>
        <taxon>Athelia</taxon>
    </lineage>
</organism>
<evidence type="ECO:0000256" key="1">
    <source>
        <dbReference type="SAM" id="Coils"/>
    </source>
</evidence>
<keyword evidence="2" id="KW-0732">Signal</keyword>
<proteinExistence type="predicted"/>
<evidence type="ECO:0000256" key="2">
    <source>
        <dbReference type="SAM" id="SignalP"/>
    </source>
</evidence>
<keyword evidence="4" id="KW-1185">Reference proteome</keyword>
<accession>A0A166IT63</accession>
<feature type="signal peptide" evidence="2">
    <location>
        <begin position="1"/>
        <end position="23"/>
    </location>
</feature>
<dbReference type="AlphaFoldDB" id="A0A166IT63"/>
<keyword evidence="1" id="KW-0175">Coiled coil</keyword>
<gene>
    <name evidence="3" type="ORF">FIBSPDRAFT_861933</name>
</gene>
<dbReference type="EMBL" id="KV417557">
    <property type="protein sequence ID" value="KZP20144.1"/>
    <property type="molecule type" value="Genomic_DNA"/>
</dbReference>
<dbReference type="Proteomes" id="UP000076532">
    <property type="component" value="Unassembled WGS sequence"/>
</dbReference>
<feature type="chain" id="PRO_5007875446" evidence="2">
    <location>
        <begin position="24"/>
        <end position="169"/>
    </location>
</feature>
<evidence type="ECO:0000313" key="4">
    <source>
        <dbReference type="Proteomes" id="UP000076532"/>
    </source>
</evidence>
<reference evidence="3 4" key="1">
    <citation type="journal article" date="2016" name="Mol. Biol. Evol.">
        <title>Comparative Genomics of Early-Diverging Mushroom-Forming Fungi Provides Insights into the Origins of Lignocellulose Decay Capabilities.</title>
        <authorList>
            <person name="Nagy L.G."/>
            <person name="Riley R."/>
            <person name="Tritt A."/>
            <person name="Adam C."/>
            <person name="Daum C."/>
            <person name="Floudas D."/>
            <person name="Sun H."/>
            <person name="Yadav J.S."/>
            <person name="Pangilinan J."/>
            <person name="Larsson K.H."/>
            <person name="Matsuura K."/>
            <person name="Barry K."/>
            <person name="Labutti K."/>
            <person name="Kuo R."/>
            <person name="Ohm R.A."/>
            <person name="Bhattacharya S.S."/>
            <person name="Shirouzu T."/>
            <person name="Yoshinaga Y."/>
            <person name="Martin F.M."/>
            <person name="Grigoriev I.V."/>
            <person name="Hibbett D.S."/>
        </authorList>
    </citation>
    <scope>NUCLEOTIDE SEQUENCE [LARGE SCALE GENOMIC DNA]</scope>
    <source>
        <strain evidence="3 4">CBS 109695</strain>
    </source>
</reference>
<name>A0A166IT63_9AGAM</name>
<sequence length="169" mass="19596">MPSNTSNPLTVCHLAALLTAVSSSYPEYDVTKSNCYWFVAVVIDAIKVEHSVSVVPANTGTIAGHLRCMQIVKPAVIQRAIEKVMPIWAERRAIYRAMKTTEENKREIEEARLDAKEARREAKKARLDAKRRDERLKRLKRRDERLTRRNNALKRRNNTLKICNERLKR</sequence>
<protein>
    <submittedName>
        <fullName evidence="3">Uncharacterized protein</fullName>
    </submittedName>
</protein>
<evidence type="ECO:0000313" key="3">
    <source>
        <dbReference type="EMBL" id="KZP20144.1"/>
    </source>
</evidence>